<accession>A0A2N6CT31</accession>
<dbReference type="Proteomes" id="UP000235015">
    <property type="component" value="Unassembled WGS sequence"/>
</dbReference>
<dbReference type="NCBIfam" id="NF045895">
    <property type="entry name" value="tail_region"/>
    <property type="match status" value="1"/>
</dbReference>
<evidence type="ECO:0000313" key="2">
    <source>
        <dbReference type="Proteomes" id="UP000235015"/>
    </source>
</evidence>
<organism evidence="1 2">
    <name type="scientific">Sedimenticola selenatireducens</name>
    <dbReference type="NCBI Taxonomy" id="191960"/>
    <lineage>
        <taxon>Bacteria</taxon>
        <taxon>Pseudomonadati</taxon>
        <taxon>Pseudomonadota</taxon>
        <taxon>Gammaproteobacteria</taxon>
        <taxon>Chromatiales</taxon>
        <taxon>Sedimenticolaceae</taxon>
        <taxon>Sedimenticola</taxon>
    </lineage>
</organism>
<reference evidence="1 2" key="1">
    <citation type="submission" date="2017-11" db="EMBL/GenBank/DDBJ databases">
        <title>Genome-resolved metagenomics identifies genetic mobility, metabolic interactions, and unexpected diversity in perchlorate-reducing communities.</title>
        <authorList>
            <person name="Barnum T.P."/>
            <person name="Figueroa I.A."/>
            <person name="Carlstrom C.I."/>
            <person name="Lucas L.N."/>
            <person name="Engelbrektson A.L."/>
            <person name="Coates J.D."/>
        </authorList>
    </citation>
    <scope>NUCLEOTIDE SEQUENCE [LARGE SCALE GENOMIC DNA]</scope>
    <source>
        <strain evidence="1">BM301</strain>
    </source>
</reference>
<evidence type="ECO:0000313" key="1">
    <source>
        <dbReference type="EMBL" id="PLX60264.1"/>
    </source>
</evidence>
<dbReference type="RefSeq" id="WP_273440515.1">
    <property type="nucleotide sequence ID" value="NZ_PKUN01000025.1"/>
</dbReference>
<name>A0A2N6CT31_9GAMM</name>
<comment type="caution">
    <text evidence="1">The sequence shown here is derived from an EMBL/GenBank/DDBJ whole genome shotgun (WGS) entry which is preliminary data.</text>
</comment>
<dbReference type="AlphaFoldDB" id="A0A2N6CT31"/>
<sequence length="64" mass="7655">MITIEHLDVQFDVEGDSDEKRFAELFNRYIQSWSRMQSEEQKLQRMLNSNRMLGDRSMEPGDES</sequence>
<dbReference type="EMBL" id="PKUN01000025">
    <property type="protein sequence ID" value="PLX60264.1"/>
    <property type="molecule type" value="Genomic_DNA"/>
</dbReference>
<proteinExistence type="predicted"/>
<protein>
    <submittedName>
        <fullName evidence="1">Uncharacterized protein</fullName>
    </submittedName>
</protein>
<gene>
    <name evidence="1" type="ORF">C0630_15815</name>
</gene>